<proteinExistence type="predicted"/>
<keyword evidence="3" id="KW-1185">Reference proteome</keyword>
<dbReference type="AlphaFoldDB" id="M2QXP6"/>
<feature type="region of interest" description="Disordered" evidence="1">
    <location>
        <begin position="119"/>
        <end position="141"/>
    </location>
</feature>
<evidence type="ECO:0000313" key="3">
    <source>
        <dbReference type="Proteomes" id="UP000016930"/>
    </source>
</evidence>
<organism evidence="2 3">
    <name type="scientific">Ceriporiopsis subvermispora (strain B)</name>
    <name type="common">White-rot fungus</name>
    <name type="synonym">Gelatoporia subvermispora</name>
    <dbReference type="NCBI Taxonomy" id="914234"/>
    <lineage>
        <taxon>Eukaryota</taxon>
        <taxon>Fungi</taxon>
        <taxon>Dikarya</taxon>
        <taxon>Basidiomycota</taxon>
        <taxon>Agaricomycotina</taxon>
        <taxon>Agaricomycetes</taxon>
        <taxon>Polyporales</taxon>
        <taxon>Gelatoporiaceae</taxon>
        <taxon>Gelatoporia</taxon>
    </lineage>
</organism>
<reference evidence="2 3" key="1">
    <citation type="journal article" date="2012" name="Proc. Natl. Acad. Sci. U.S.A.">
        <title>Comparative genomics of Ceriporiopsis subvermispora and Phanerochaete chrysosporium provide insight into selective ligninolysis.</title>
        <authorList>
            <person name="Fernandez-Fueyo E."/>
            <person name="Ruiz-Duenas F.J."/>
            <person name="Ferreira P."/>
            <person name="Floudas D."/>
            <person name="Hibbett D.S."/>
            <person name="Canessa P."/>
            <person name="Larrondo L.F."/>
            <person name="James T.Y."/>
            <person name="Seelenfreund D."/>
            <person name="Lobos S."/>
            <person name="Polanco R."/>
            <person name="Tello M."/>
            <person name="Honda Y."/>
            <person name="Watanabe T."/>
            <person name="Watanabe T."/>
            <person name="Ryu J.S."/>
            <person name="Kubicek C.P."/>
            <person name="Schmoll M."/>
            <person name="Gaskell J."/>
            <person name="Hammel K.E."/>
            <person name="St John F.J."/>
            <person name="Vanden Wymelenberg A."/>
            <person name="Sabat G."/>
            <person name="Splinter BonDurant S."/>
            <person name="Syed K."/>
            <person name="Yadav J.S."/>
            <person name="Doddapaneni H."/>
            <person name="Subramanian V."/>
            <person name="Lavin J.L."/>
            <person name="Oguiza J.A."/>
            <person name="Perez G."/>
            <person name="Pisabarro A.G."/>
            <person name="Ramirez L."/>
            <person name="Santoyo F."/>
            <person name="Master E."/>
            <person name="Coutinho P.M."/>
            <person name="Henrissat B."/>
            <person name="Lombard V."/>
            <person name="Magnuson J.K."/>
            <person name="Kuees U."/>
            <person name="Hori C."/>
            <person name="Igarashi K."/>
            <person name="Samejima M."/>
            <person name="Held B.W."/>
            <person name="Barry K.W."/>
            <person name="LaButti K.M."/>
            <person name="Lapidus A."/>
            <person name="Lindquist E.A."/>
            <person name="Lucas S.M."/>
            <person name="Riley R."/>
            <person name="Salamov A.A."/>
            <person name="Hoffmeister D."/>
            <person name="Schwenk D."/>
            <person name="Hadar Y."/>
            <person name="Yarden O."/>
            <person name="de Vries R.P."/>
            <person name="Wiebenga A."/>
            <person name="Stenlid J."/>
            <person name="Eastwood D."/>
            <person name="Grigoriev I.V."/>
            <person name="Berka R.M."/>
            <person name="Blanchette R.A."/>
            <person name="Kersten P."/>
            <person name="Martinez A.T."/>
            <person name="Vicuna R."/>
            <person name="Cullen D."/>
        </authorList>
    </citation>
    <scope>NUCLEOTIDE SEQUENCE [LARGE SCALE GENOMIC DNA]</scope>
    <source>
        <strain evidence="2 3">B</strain>
    </source>
</reference>
<dbReference type="HOGENOM" id="CLU_1434284_0_0_1"/>
<evidence type="ECO:0000256" key="1">
    <source>
        <dbReference type="SAM" id="MobiDB-lite"/>
    </source>
</evidence>
<sequence>MACDTAFHPCLHLSSRSGTECAITRRSTRAGLVSWNAPGACTSGQHTKAVDAVRVADARVPGHSTHSKWAINTFKVVLTSPHQIFLVVASTPRRRAASNTLSNKLHTYIVATRRGLGPSRELSQAAARSRPAVPQSATRDAGARAHFSLTLPANGSSAHTSIFPPSTSLLPALAQRPNLALSMTSSSPS</sequence>
<evidence type="ECO:0000313" key="2">
    <source>
        <dbReference type="EMBL" id="EMD30712.1"/>
    </source>
</evidence>
<accession>M2QXP6</accession>
<name>M2QXP6_CERS8</name>
<protein>
    <submittedName>
        <fullName evidence="2">Uncharacterized protein</fullName>
    </submittedName>
</protein>
<dbReference type="Proteomes" id="UP000016930">
    <property type="component" value="Unassembled WGS sequence"/>
</dbReference>
<dbReference type="EMBL" id="KB445874">
    <property type="protein sequence ID" value="EMD30712.1"/>
    <property type="molecule type" value="Genomic_DNA"/>
</dbReference>
<gene>
    <name evidence="2" type="ORF">CERSUDRAFT_101063</name>
</gene>